<reference evidence="1" key="1">
    <citation type="thesis" date="2020" institute="ProQuest LLC" country="789 East Eisenhower Parkway, Ann Arbor, MI, USA">
        <title>Comparative Genomics and Chromosome Evolution.</title>
        <authorList>
            <person name="Mudd A.B."/>
        </authorList>
    </citation>
    <scope>NUCLEOTIDE SEQUENCE</scope>
    <source>
        <strain evidence="1">1538</strain>
        <tissue evidence="1">Blood</tissue>
    </source>
</reference>
<protein>
    <submittedName>
        <fullName evidence="1">Uncharacterized protein</fullName>
    </submittedName>
</protein>
<organism evidence="1 2">
    <name type="scientific">Pyxicephalus adspersus</name>
    <name type="common">African bullfrog</name>
    <dbReference type="NCBI Taxonomy" id="30357"/>
    <lineage>
        <taxon>Eukaryota</taxon>
        <taxon>Metazoa</taxon>
        <taxon>Chordata</taxon>
        <taxon>Craniata</taxon>
        <taxon>Vertebrata</taxon>
        <taxon>Euteleostomi</taxon>
        <taxon>Amphibia</taxon>
        <taxon>Batrachia</taxon>
        <taxon>Anura</taxon>
        <taxon>Neobatrachia</taxon>
        <taxon>Ranoidea</taxon>
        <taxon>Pyxicephalidae</taxon>
        <taxon>Pyxicephalinae</taxon>
        <taxon>Pyxicephalus</taxon>
    </lineage>
</organism>
<accession>A0AAV2ZVL0</accession>
<dbReference type="AlphaFoldDB" id="A0AAV2ZVL0"/>
<dbReference type="EMBL" id="DYDO01000009">
    <property type="protein sequence ID" value="DBA18444.1"/>
    <property type="molecule type" value="Genomic_DNA"/>
</dbReference>
<keyword evidence="2" id="KW-1185">Reference proteome</keyword>
<evidence type="ECO:0000313" key="2">
    <source>
        <dbReference type="Proteomes" id="UP001181693"/>
    </source>
</evidence>
<name>A0AAV2ZVL0_PYXAD</name>
<gene>
    <name evidence="1" type="ORF">GDO54_016687</name>
</gene>
<comment type="caution">
    <text evidence="1">The sequence shown here is derived from an EMBL/GenBank/DDBJ whole genome shotgun (WGS) entry which is preliminary data.</text>
</comment>
<sequence>MSDNPILTPLRRGLEHELSISGCLLPPSLRLAQVHQISSTRQNRLPVPLKTYSIKTIGQHHTPLSVPLWKNSNWTCWIALKDYSSLPMIGQGLFCLLNRSLEGRITSRIVFRDLVTTNVENS</sequence>
<evidence type="ECO:0000313" key="1">
    <source>
        <dbReference type="EMBL" id="DBA18444.1"/>
    </source>
</evidence>
<dbReference type="Proteomes" id="UP001181693">
    <property type="component" value="Unassembled WGS sequence"/>
</dbReference>
<proteinExistence type="predicted"/>